<name>A0A2T5C058_9BACT</name>
<proteinExistence type="predicted"/>
<dbReference type="EMBL" id="QAAD01000011">
    <property type="protein sequence ID" value="PTN07965.1"/>
    <property type="molecule type" value="Genomic_DNA"/>
</dbReference>
<dbReference type="Proteomes" id="UP000243525">
    <property type="component" value="Unassembled WGS sequence"/>
</dbReference>
<organism evidence="1 2">
    <name type="scientific">Mangrovibacterium marinum</name>
    <dbReference type="NCBI Taxonomy" id="1639118"/>
    <lineage>
        <taxon>Bacteria</taxon>
        <taxon>Pseudomonadati</taxon>
        <taxon>Bacteroidota</taxon>
        <taxon>Bacteroidia</taxon>
        <taxon>Marinilabiliales</taxon>
        <taxon>Prolixibacteraceae</taxon>
        <taxon>Mangrovibacterium</taxon>
    </lineage>
</organism>
<sequence>MDVIWSAKARITYFKVMDYLQENWTKNEMRQFSQRTEIVIRALKKNPEIFKQSEKHTNIRRAIIDKNNSLFYQVDAVNQKLYLLSFFDNRQNPEKLNLA</sequence>
<evidence type="ECO:0000313" key="1">
    <source>
        <dbReference type="EMBL" id="PTN07965.1"/>
    </source>
</evidence>
<reference evidence="1 2" key="1">
    <citation type="submission" date="2018-04" db="EMBL/GenBank/DDBJ databases">
        <title>Genomic Encyclopedia of Archaeal and Bacterial Type Strains, Phase II (KMG-II): from individual species to whole genera.</title>
        <authorList>
            <person name="Goeker M."/>
        </authorList>
    </citation>
    <scope>NUCLEOTIDE SEQUENCE [LARGE SCALE GENOMIC DNA]</scope>
    <source>
        <strain evidence="1 2">DSM 28823</strain>
    </source>
</reference>
<comment type="caution">
    <text evidence="1">The sequence shown here is derived from an EMBL/GenBank/DDBJ whole genome shotgun (WGS) entry which is preliminary data.</text>
</comment>
<protein>
    <submittedName>
        <fullName evidence="1">Plasmid stabilization system protein ParE</fullName>
    </submittedName>
</protein>
<accession>A0A2T5C058</accession>
<gene>
    <name evidence="1" type="ORF">C8N47_1115</name>
</gene>
<dbReference type="AlphaFoldDB" id="A0A2T5C058"/>
<keyword evidence="2" id="KW-1185">Reference proteome</keyword>
<dbReference type="InterPro" id="IPR035093">
    <property type="entry name" value="RelE/ParE_toxin_dom_sf"/>
</dbReference>
<dbReference type="Gene3D" id="3.30.2310.20">
    <property type="entry name" value="RelE-like"/>
    <property type="match status" value="1"/>
</dbReference>
<evidence type="ECO:0000313" key="2">
    <source>
        <dbReference type="Proteomes" id="UP000243525"/>
    </source>
</evidence>